<gene>
    <name evidence="1" type="ORF">PRZ48_004339</name>
</gene>
<keyword evidence="2" id="KW-1185">Reference proteome</keyword>
<name>A0ABR0EPD2_ZASCE</name>
<dbReference type="PANTHER" id="PTHR43591:SF105">
    <property type="entry name" value="METHYLTRANSFERASE DOMAIN-CONTAINING PROTEIN-RELATED"/>
    <property type="match status" value="1"/>
</dbReference>
<dbReference type="Pfam" id="PF13489">
    <property type="entry name" value="Methyltransf_23"/>
    <property type="match status" value="1"/>
</dbReference>
<reference evidence="1 2" key="1">
    <citation type="journal article" date="2023" name="G3 (Bethesda)">
        <title>A chromosome-level genome assembly of Zasmidium syzygii isolated from banana leaves.</title>
        <authorList>
            <person name="van Westerhoven A.C."/>
            <person name="Mehrabi R."/>
            <person name="Talebi R."/>
            <person name="Steentjes M.B.F."/>
            <person name="Corcolon B."/>
            <person name="Chong P.A."/>
            <person name="Kema G.H.J."/>
            <person name="Seidl M.F."/>
        </authorList>
    </citation>
    <scope>NUCLEOTIDE SEQUENCE [LARGE SCALE GENOMIC DNA]</scope>
    <source>
        <strain evidence="1 2">P124</strain>
    </source>
</reference>
<dbReference type="Gene3D" id="3.40.50.150">
    <property type="entry name" value="Vaccinia Virus protein VP39"/>
    <property type="match status" value="1"/>
</dbReference>
<dbReference type="InterPro" id="IPR029063">
    <property type="entry name" value="SAM-dependent_MTases_sf"/>
</dbReference>
<sequence length="290" mass="31925">MSTTDEGPYRQLLPSNVPTEHTRLDQQTRAITAIMGNKDFLTDLPSLPSPTRAIEVGAGTGLRTAVLAHNIPSNEESKIYAVDLSPIPSLHAQPNTIEFVQGNIFDLAGHDPRFGLGTFDFLTSRMLGAAITDWKAYIRAGFDLLKSGGRIELQEACFGWYDGEGNELSKGWRWLQVMRKAGPKIGLDFWGPLTFSGSLQEAGFVDVETQTFKWLISKEDEDAIAQYTAHVLNPTFVELVGRVVQKAGLGEGELEGLGDAEGVKRDYMETVMGAPKGTYCNFWVVRARKP</sequence>
<evidence type="ECO:0000313" key="1">
    <source>
        <dbReference type="EMBL" id="KAK4503424.1"/>
    </source>
</evidence>
<proteinExistence type="predicted"/>
<evidence type="ECO:0008006" key="3">
    <source>
        <dbReference type="Google" id="ProtNLM"/>
    </source>
</evidence>
<comment type="caution">
    <text evidence="1">The sequence shown here is derived from an EMBL/GenBank/DDBJ whole genome shotgun (WGS) entry which is preliminary data.</text>
</comment>
<dbReference type="CDD" id="cd02440">
    <property type="entry name" value="AdoMet_MTases"/>
    <property type="match status" value="1"/>
</dbReference>
<dbReference type="EMBL" id="JAXOVC010000003">
    <property type="protein sequence ID" value="KAK4503424.1"/>
    <property type="molecule type" value="Genomic_DNA"/>
</dbReference>
<protein>
    <recommendedName>
        <fullName evidence="3">S-adenosyl-L-methionine-dependent methyltransferase</fullName>
    </recommendedName>
</protein>
<accession>A0ABR0EPD2</accession>
<dbReference type="Proteomes" id="UP001305779">
    <property type="component" value="Unassembled WGS sequence"/>
</dbReference>
<evidence type="ECO:0000313" key="2">
    <source>
        <dbReference type="Proteomes" id="UP001305779"/>
    </source>
</evidence>
<organism evidence="1 2">
    <name type="scientific">Zasmidium cellare</name>
    <name type="common">Wine cellar mold</name>
    <name type="synonym">Racodium cellare</name>
    <dbReference type="NCBI Taxonomy" id="395010"/>
    <lineage>
        <taxon>Eukaryota</taxon>
        <taxon>Fungi</taxon>
        <taxon>Dikarya</taxon>
        <taxon>Ascomycota</taxon>
        <taxon>Pezizomycotina</taxon>
        <taxon>Dothideomycetes</taxon>
        <taxon>Dothideomycetidae</taxon>
        <taxon>Mycosphaerellales</taxon>
        <taxon>Mycosphaerellaceae</taxon>
        <taxon>Zasmidium</taxon>
    </lineage>
</organism>
<dbReference type="SUPFAM" id="SSF53335">
    <property type="entry name" value="S-adenosyl-L-methionine-dependent methyltransferases"/>
    <property type="match status" value="1"/>
</dbReference>
<dbReference type="PANTHER" id="PTHR43591">
    <property type="entry name" value="METHYLTRANSFERASE"/>
    <property type="match status" value="1"/>
</dbReference>